<dbReference type="RefSeq" id="WP_094826151.1">
    <property type="nucleotide sequence ID" value="NZ_NEVL01000003.1"/>
</dbReference>
<dbReference type="InterPro" id="IPR003692">
    <property type="entry name" value="Hydantoinase_B"/>
</dbReference>
<dbReference type="PANTHER" id="PTHR11365">
    <property type="entry name" value="5-OXOPROLINASE RELATED"/>
    <property type="match status" value="1"/>
</dbReference>
<keyword evidence="4" id="KW-1185">Reference proteome</keyword>
<proteinExistence type="predicted"/>
<evidence type="ECO:0000259" key="1">
    <source>
        <dbReference type="Pfam" id="PF02538"/>
    </source>
</evidence>
<comment type="caution">
    <text evidence="2">The sequence shown here is derived from an EMBL/GenBank/DDBJ whole genome shotgun (WGS) entry which is preliminary data.</text>
</comment>
<sequence length="575" mass="60486">MTAPAQSAGAQANQARAASALSRIRHQLAWNRLLSVVEEQAQVLIRSAFGTATREAGDLSAGVFLPDGRMIAQAVTGTPGHVNAMAESVRHFLREFPLETLHDGDVLLTNDPWKGTGHLFDMTMVTPVFHDGRLVALFASTLHVIDIGGIGSSADGLEVYHEGLFLPIVKFFHAHQVDPGVRAIIRANVREPEQVEGDLYALVACNEVGGRRLKDLMREFRLDDLTALGNTIIEQSRLAMLHAIAAWPQGSWTNRLTIDGYDAPIELVARVTVEPGRILVDFDGTSPQVARGINVVKAYTDAYTSFGVRCLIGADVPNNAGSLSVVQVSAPEGSILNARFPAAVTARHIIGQMLPDVVFGALRQARADQVPAEGSSSLWNLHLVGGEPIAGASAEQNHALIHGKRFNAVSFSTGGTGARPGKDGLSVTSYPSGVRNVSIEILEAANPLLFERKEYRADSGGPGARRGGLGQTIVVRHADPDAAMILAAAFDRVIHPARGALGGHDGAPGQLALGSGTPLKSKGRQLIPAGDSLVVNTPGGGGLGDPARRDRAHLDADLALGLVSAAQAAAVYGTP</sequence>
<dbReference type="OrthoDB" id="8612863at2"/>
<accession>A0A261SEF3</accession>
<reference evidence="3 4" key="2">
    <citation type="submission" date="2017-05" db="EMBL/GenBank/DDBJ databases">
        <title>Complete and WGS of Bordetella genogroups.</title>
        <authorList>
            <person name="Spilker T."/>
            <person name="Lipuma J."/>
        </authorList>
    </citation>
    <scope>NUCLEOTIDE SEQUENCE [LARGE SCALE GENOMIC DNA]</scope>
    <source>
        <strain evidence="3 4">AU9795</strain>
    </source>
</reference>
<dbReference type="PANTHER" id="PTHR11365:SF23">
    <property type="entry name" value="HYPOTHETICAL 5-OXOPROLINASE (EUROFUNG)-RELATED"/>
    <property type="match status" value="1"/>
</dbReference>
<dbReference type="GO" id="GO:0017168">
    <property type="term" value="F:5-oxoprolinase (ATP-hydrolyzing) activity"/>
    <property type="evidence" value="ECO:0007669"/>
    <property type="project" value="TreeGrafter"/>
</dbReference>
<dbReference type="EMBL" id="NEVR01000003">
    <property type="protein sequence ID" value="OZI63885.1"/>
    <property type="molecule type" value="Genomic_DNA"/>
</dbReference>
<dbReference type="Proteomes" id="UP000216354">
    <property type="component" value="Unassembled WGS sequence"/>
</dbReference>
<reference evidence="2 5" key="1">
    <citation type="submission" date="2017-05" db="EMBL/GenBank/DDBJ databases">
        <title>Complete and WGS of Bordetella genogroups.</title>
        <authorList>
            <person name="Spilker T."/>
            <person name="LiPuma J."/>
        </authorList>
    </citation>
    <scope>NUCLEOTIDE SEQUENCE [LARGE SCALE GENOMIC DNA]</scope>
    <source>
        <strain evidence="2 5">AU17610</strain>
    </source>
</reference>
<dbReference type="EMBL" id="NEVL01000003">
    <property type="protein sequence ID" value="OZI35342.1"/>
    <property type="molecule type" value="Genomic_DNA"/>
</dbReference>
<evidence type="ECO:0000313" key="4">
    <source>
        <dbReference type="Proteomes" id="UP000216354"/>
    </source>
</evidence>
<name>A0A261SEF3_9BORD</name>
<gene>
    <name evidence="3" type="ORF">CAL27_14910</name>
    <name evidence="2" type="ORF">CEG14_09595</name>
</gene>
<dbReference type="Proteomes" id="UP000217005">
    <property type="component" value="Unassembled WGS sequence"/>
</dbReference>
<feature type="domain" description="Hydantoinase B/oxoprolinase" evidence="1">
    <location>
        <begin position="24"/>
        <end position="546"/>
    </location>
</feature>
<dbReference type="GO" id="GO:0006749">
    <property type="term" value="P:glutathione metabolic process"/>
    <property type="evidence" value="ECO:0007669"/>
    <property type="project" value="TreeGrafter"/>
</dbReference>
<evidence type="ECO:0000313" key="3">
    <source>
        <dbReference type="EMBL" id="OZI63885.1"/>
    </source>
</evidence>
<dbReference type="Pfam" id="PF02538">
    <property type="entry name" value="Hydantoinase_B"/>
    <property type="match status" value="1"/>
</dbReference>
<evidence type="ECO:0000313" key="5">
    <source>
        <dbReference type="Proteomes" id="UP000217005"/>
    </source>
</evidence>
<dbReference type="AlphaFoldDB" id="A0A261SEF3"/>
<protein>
    <submittedName>
        <fullName evidence="2">5-oxoprolinase</fullName>
    </submittedName>
</protein>
<dbReference type="GO" id="GO:0005829">
    <property type="term" value="C:cytosol"/>
    <property type="evidence" value="ECO:0007669"/>
    <property type="project" value="TreeGrafter"/>
</dbReference>
<organism evidence="2 5">
    <name type="scientific">Bordetella genomosp. 1</name>
    <dbReference type="NCBI Taxonomy" id="1395607"/>
    <lineage>
        <taxon>Bacteria</taxon>
        <taxon>Pseudomonadati</taxon>
        <taxon>Pseudomonadota</taxon>
        <taxon>Betaproteobacteria</taxon>
        <taxon>Burkholderiales</taxon>
        <taxon>Alcaligenaceae</taxon>
        <taxon>Bordetella</taxon>
    </lineage>
</organism>
<dbReference type="InterPro" id="IPR045079">
    <property type="entry name" value="Oxoprolinase-like"/>
</dbReference>
<evidence type="ECO:0000313" key="2">
    <source>
        <dbReference type="EMBL" id="OZI35342.1"/>
    </source>
</evidence>